<evidence type="ECO:0000256" key="1">
    <source>
        <dbReference type="ARBA" id="ARBA00004571"/>
    </source>
</evidence>
<dbReference type="InterPro" id="IPR037066">
    <property type="entry name" value="Plug_dom_sf"/>
</dbReference>
<organism evidence="10 11">
    <name type="scientific">Galbibacter pacificus</name>
    <dbReference type="NCBI Taxonomy" id="2996052"/>
    <lineage>
        <taxon>Bacteria</taxon>
        <taxon>Pseudomonadati</taxon>
        <taxon>Bacteroidota</taxon>
        <taxon>Flavobacteriia</taxon>
        <taxon>Flavobacteriales</taxon>
        <taxon>Flavobacteriaceae</taxon>
        <taxon>Galbibacter</taxon>
    </lineage>
</organism>
<evidence type="ECO:0000256" key="5">
    <source>
        <dbReference type="ARBA" id="ARBA00023136"/>
    </source>
</evidence>
<dbReference type="Gene3D" id="2.170.130.10">
    <property type="entry name" value="TonB-dependent receptor, plug domain"/>
    <property type="match status" value="1"/>
</dbReference>
<keyword evidence="4 7" id="KW-0812">Transmembrane</keyword>
<dbReference type="NCBIfam" id="TIGR04057">
    <property type="entry name" value="SusC_RagA_signa"/>
    <property type="match status" value="1"/>
</dbReference>
<dbReference type="InterPro" id="IPR023996">
    <property type="entry name" value="TonB-dep_OMP_SusC/RagA"/>
</dbReference>
<dbReference type="RefSeq" id="WP_277898795.1">
    <property type="nucleotide sequence ID" value="NZ_JAPMUA010000001.1"/>
</dbReference>
<protein>
    <submittedName>
        <fullName evidence="10">TonB-dependent receptor</fullName>
    </submittedName>
</protein>
<evidence type="ECO:0000313" key="10">
    <source>
        <dbReference type="EMBL" id="MDG3585066.1"/>
    </source>
</evidence>
<dbReference type="SUPFAM" id="SSF56935">
    <property type="entry name" value="Porins"/>
    <property type="match status" value="1"/>
</dbReference>
<evidence type="ECO:0000256" key="3">
    <source>
        <dbReference type="ARBA" id="ARBA00022452"/>
    </source>
</evidence>
<dbReference type="EMBL" id="JAPMUA010000001">
    <property type="protein sequence ID" value="MDG3585066.1"/>
    <property type="molecule type" value="Genomic_DNA"/>
</dbReference>
<dbReference type="SUPFAM" id="SSF49464">
    <property type="entry name" value="Carboxypeptidase regulatory domain-like"/>
    <property type="match status" value="1"/>
</dbReference>
<feature type="chain" id="PRO_5046548192" evidence="8">
    <location>
        <begin position="32"/>
        <end position="1034"/>
    </location>
</feature>
<feature type="signal peptide" evidence="8">
    <location>
        <begin position="1"/>
        <end position="31"/>
    </location>
</feature>
<dbReference type="Pfam" id="PF07715">
    <property type="entry name" value="Plug"/>
    <property type="match status" value="1"/>
</dbReference>
<evidence type="ECO:0000256" key="2">
    <source>
        <dbReference type="ARBA" id="ARBA00022448"/>
    </source>
</evidence>
<name>A0ABT6FPP4_9FLAO</name>
<dbReference type="Pfam" id="PF13715">
    <property type="entry name" value="CarbopepD_reg_2"/>
    <property type="match status" value="1"/>
</dbReference>
<accession>A0ABT6FPP4</accession>
<keyword evidence="11" id="KW-1185">Reference proteome</keyword>
<comment type="similarity">
    <text evidence="7">Belongs to the TonB-dependent receptor family.</text>
</comment>
<dbReference type="InterPro" id="IPR012910">
    <property type="entry name" value="Plug_dom"/>
</dbReference>
<proteinExistence type="inferred from homology"/>
<keyword evidence="5 7" id="KW-0472">Membrane</keyword>
<comment type="subcellular location">
    <subcellularLocation>
        <location evidence="1 7">Cell outer membrane</location>
        <topology evidence="1 7">Multi-pass membrane protein</topology>
    </subcellularLocation>
</comment>
<reference evidence="10" key="1">
    <citation type="submission" date="2022-11" db="EMBL/GenBank/DDBJ databases">
        <title>High-quality draft genome sequence of Galbibacter sp. strain CMA-7.</title>
        <authorList>
            <person name="Wei L."/>
            <person name="Dong C."/>
            <person name="Shao Z."/>
        </authorList>
    </citation>
    <scope>NUCLEOTIDE SEQUENCE</scope>
    <source>
        <strain evidence="10">CMA-7</strain>
    </source>
</reference>
<evidence type="ECO:0000256" key="6">
    <source>
        <dbReference type="ARBA" id="ARBA00023237"/>
    </source>
</evidence>
<dbReference type="NCBIfam" id="TIGR04056">
    <property type="entry name" value="OMP_RagA_SusC"/>
    <property type="match status" value="1"/>
</dbReference>
<dbReference type="PROSITE" id="PS52016">
    <property type="entry name" value="TONB_DEPENDENT_REC_3"/>
    <property type="match status" value="1"/>
</dbReference>
<dbReference type="InterPro" id="IPR039426">
    <property type="entry name" value="TonB-dep_rcpt-like"/>
</dbReference>
<dbReference type="Gene3D" id="2.60.40.1120">
    <property type="entry name" value="Carboxypeptidase-like, regulatory domain"/>
    <property type="match status" value="1"/>
</dbReference>
<keyword evidence="3 7" id="KW-1134">Transmembrane beta strand</keyword>
<evidence type="ECO:0000256" key="7">
    <source>
        <dbReference type="PROSITE-ProRule" id="PRU01360"/>
    </source>
</evidence>
<evidence type="ECO:0000256" key="8">
    <source>
        <dbReference type="SAM" id="SignalP"/>
    </source>
</evidence>
<dbReference type="Proteomes" id="UP001153642">
    <property type="component" value="Unassembled WGS sequence"/>
</dbReference>
<keyword evidence="10" id="KW-0675">Receptor</keyword>
<dbReference type="InterPro" id="IPR008969">
    <property type="entry name" value="CarboxyPept-like_regulatory"/>
</dbReference>
<keyword evidence="8" id="KW-0732">Signal</keyword>
<dbReference type="Gene3D" id="2.40.170.20">
    <property type="entry name" value="TonB-dependent receptor, beta-barrel domain"/>
    <property type="match status" value="1"/>
</dbReference>
<sequence length="1034" mass="114632">MKINFINRLKPSKLLKATTALCLLACSLSFGQQNTTVTGSITETETGTPLPGVNVVEKGSSNGTTTDFDGNYSINVSSLNATLIISYIGFKTQEIPLNGASSINIVLEPDTQSLDEVVVIGYGTQKKSDLTGAVGSMDTETLTDRSMNNPLEAMQGNVPGVQITQSTGRIGDGYDITIRGKNSLGGNSGPLFVVDGVPTSNINFLNPEDIERMDILKDASSTAIYGSRGSNGVVIVTTKSGANAPSDFTVSLDSYMGVKEVARLPKMMGGEKWWYYHQSAYLATASDGPDGYVTPETLYNAVIGTRNSELLRRANNNETFDWYDAVLKTGIQQNNYVNVSGRTDDGLGYNLGIGLQNETGNIENESLKKYSFKSGLDKKINDKFSLGANFTVAMTEQQDGSDIAMQEAFRLNPFLNPYELDGTRLFPLPGKLTDADGNMVIDKTSTYNPILEIRNTSDETRRWTGIGNVYFQYNILDWLSFKTTYSAGYTSSRRGQSWGAMTATGVSNNNKASASIENSENFNGTWDNQFNIDYTFNDVHAFNFLALQSLYYSRSESSFESARNMPFDTGFYNLGSGEQSTFNLGSAYSKQTLSSYALRLNYGYKDKYLITLSNRWDGSSLLAQDRKWDTFPSAAFAWRISEENFLNNSNTISNLKLRLSYGYTGNNNVDPYSTQNILDQQLYYDFNGTTANGWLPSKLANTVLGWEKTREMNFGLDYGFFNNRISGTVDVYDRLSDDLIMEQNLPLESGWPLINANVGSVKNTGVEASLTGRIIDNEKVSWSTTLTFTKNKNSVEELYGQDEVDDVGNGWFIGEDIDVIYNYDFDGIWQGDEVAEAASYNQSEGEAKVRDINNDGVISPNDDRIFLGTPNPDWSGSLFTKLQVGNIDLSASVITNQGMYVYSNFHANFTNTEDRGRQKLDIDWYVPENQAGVPAQYSNSYPQPRNMGTYWKDDGVGYYRDASFVKVKNIALGYTFNNNLIEKLNIKYFRIYANVINPFVFTDYDGYDPEWAGAGLGVGRVSSITYQLGINLKF</sequence>
<dbReference type="InterPro" id="IPR036942">
    <property type="entry name" value="Beta-barrel_TonB_sf"/>
</dbReference>
<evidence type="ECO:0000256" key="4">
    <source>
        <dbReference type="ARBA" id="ARBA00022692"/>
    </source>
</evidence>
<evidence type="ECO:0000259" key="9">
    <source>
        <dbReference type="Pfam" id="PF07715"/>
    </source>
</evidence>
<dbReference type="InterPro" id="IPR023997">
    <property type="entry name" value="TonB-dep_OMP_SusC/RagA_CS"/>
</dbReference>
<gene>
    <name evidence="10" type="ORF">OSR52_04240</name>
</gene>
<keyword evidence="6 7" id="KW-0998">Cell outer membrane</keyword>
<feature type="domain" description="TonB-dependent receptor plug" evidence="9">
    <location>
        <begin position="127"/>
        <end position="233"/>
    </location>
</feature>
<keyword evidence="2 7" id="KW-0813">Transport</keyword>
<comment type="caution">
    <text evidence="10">The sequence shown here is derived from an EMBL/GenBank/DDBJ whole genome shotgun (WGS) entry which is preliminary data.</text>
</comment>
<evidence type="ECO:0000313" key="11">
    <source>
        <dbReference type="Proteomes" id="UP001153642"/>
    </source>
</evidence>